<dbReference type="GO" id="GO:0052689">
    <property type="term" value="F:carboxylic ester hydrolase activity"/>
    <property type="evidence" value="ECO:0007669"/>
    <property type="project" value="UniProtKB-KW"/>
</dbReference>
<keyword evidence="6" id="KW-0106">Calcium</keyword>
<sequence>MRLLTPALLASAAALTSCATTAPAPVACTDLPAALGALKAGRLTSAKEVPADDKGTPAHCQVQGVANERTGLDGRPYAIGFEMRLPVDWNRRFVHQVNGGNDGKVVPALGALGVLPTNALQRGFAVISSDSGHSEDAPANAAAGLAKGNVFGQDPQARRDYGYSANDTMFTVAQALMRHRYGRAPERNYMVGCSNGGRHGLVAASRYGERYDGILAGAPGFNLPKAAVQHAWDVQSWQLANADIRQAFSPTDMQLVARHVLARCDALDGLADGIVGDLAACQPKVDIATLQCPGAKTAECLSEPQVRALKRSLAGPRNSAGELLYSDWSWDAGLGAGNWRFWKLESQIPPWDRLPLIATMGAGSLSYIFTTPPTATAGTPAELLAFLTRFDFDRDAPKIRATSGAFSESAMAFMTPPDVDNPQLTAFRAHGGKLLVYHGHSDAVFSVNDTRRWVDKLVANGGADTVRFYGVPGMAHCSGGPATDQFDALGALVDWVEQGRAPQALLARVNPANKELPADWSKDRSRLLCPHPQVARYSGGPAESASSFRCEAP</sequence>
<evidence type="ECO:0000256" key="3">
    <source>
        <dbReference type="ARBA" id="ARBA00022723"/>
    </source>
</evidence>
<feature type="chain" id="PRO_5038082762" evidence="8">
    <location>
        <begin position="20"/>
        <end position="553"/>
    </location>
</feature>
<dbReference type="SUPFAM" id="SSF53474">
    <property type="entry name" value="alpha/beta-Hydrolases"/>
    <property type="match status" value="1"/>
</dbReference>
<dbReference type="InterPro" id="IPR029058">
    <property type="entry name" value="AB_hydrolase_fold"/>
</dbReference>
<dbReference type="PANTHER" id="PTHR33938">
    <property type="entry name" value="FERULOYL ESTERASE B-RELATED"/>
    <property type="match status" value="1"/>
</dbReference>
<gene>
    <name evidence="9" type="ORF">KAK03_04845</name>
</gene>
<evidence type="ECO:0000256" key="5">
    <source>
        <dbReference type="ARBA" id="ARBA00022801"/>
    </source>
</evidence>
<dbReference type="EMBL" id="JAGQDD010000002">
    <property type="protein sequence ID" value="MBQ0929807.1"/>
    <property type="molecule type" value="Genomic_DNA"/>
</dbReference>
<accession>A0A941BEB8</accession>
<evidence type="ECO:0000313" key="10">
    <source>
        <dbReference type="Proteomes" id="UP000676246"/>
    </source>
</evidence>
<evidence type="ECO:0000313" key="9">
    <source>
        <dbReference type="EMBL" id="MBQ0929807.1"/>
    </source>
</evidence>
<dbReference type="Proteomes" id="UP000676246">
    <property type="component" value="Unassembled WGS sequence"/>
</dbReference>
<evidence type="ECO:0000256" key="7">
    <source>
        <dbReference type="ARBA" id="ARBA00023157"/>
    </source>
</evidence>
<evidence type="ECO:0000256" key="4">
    <source>
        <dbReference type="ARBA" id="ARBA00022729"/>
    </source>
</evidence>
<protein>
    <submittedName>
        <fullName evidence="9">Tannase/feruloyl esterase family alpha/beta hydrolase</fullName>
    </submittedName>
</protein>
<evidence type="ECO:0000256" key="1">
    <source>
        <dbReference type="ARBA" id="ARBA00006249"/>
    </source>
</evidence>
<organism evidence="9 10">
    <name type="scientific">Ideonella alba</name>
    <dbReference type="NCBI Taxonomy" id="2824118"/>
    <lineage>
        <taxon>Bacteria</taxon>
        <taxon>Pseudomonadati</taxon>
        <taxon>Pseudomonadota</taxon>
        <taxon>Betaproteobacteria</taxon>
        <taxon>Burkholderiales</taxon>
        <taxon>Sphaerotilaceae</taxon>
        <taxon>Ideonella</taxon>
    </lineage>
</organism>
<evidence type="ECO:0000256" key="8">
    <source>
        <dbReference type="SAM" id="SignalP"/>
    </source>
</evidence>
<dbReference type="RefSeq" id="WP_210852055.1">
    <property type="nucleotide sequence ID" value="NZ_JAGQDD010000002.1"/>
</dbReference>
<evidence type="ECO:0000256" key="6">
    <source>
        <dbReference type="ARBA" id="ARBA00022837"/>
    </source>
</evidence>
<dbReference type="AlphaFoldDB" id="A0A941BEB8"/>
<evidence type="ECO:0000256" key="2">
    <source>
        <dbReference type="ARBA" id="ARBA00022487"/>
    </source>
</evidence>
<dbReference type="InterPro" id="IPR011118">
    <property type="entry name" value="Tannase/feruloyl_esterase"/>
</dbReference>
<proteinExistence type="inferred from homology"/>
<dbReference type="PROSITE" id="PS51257">
    <property type="entry name" value="PROKAR_LIPOPROTEIN"/>
    <property type="match status" value="1"/>
</dbReference>
<dbReference type="Gene3D" id="3.40.50.1820">
    <property type="entry name" value="alpha/beta hydrolase"/>
    <property type="match status" value="1"/>
</dbReference>
<dbReference type="GO" id="GO:0046872">
    <property type="term" value="F:metal ion binding"/>
    <property type="evidence" value="ECO:0007669"/>
    <property type="project" value="UniProtKB-KW"/>
</dbReference>
<feature type="signal peptide" evidence="8">
    <location>
        <begin position="1"/>
        <end position="19"/>
    </location>
</feature>
<comment type="similarity">
    <text evidence="1">Belongs to the tannase family.</text>
</comment>
<reference evidence="9 10" key="1">
    <citation type="submission" date="2021-04" db="EMBL/GenBank/DDBJ databases">
        <title>The genome sequence of Ideonella sp. 3Y2.</title>
        <authorList>
            <person name="Liu Y."/>
        </authorList>
    </citation>
    <scope>NUCLEOTIDE SEQUENCE [LARGE SCALE GENOMIC DNA]</scope>
    <source>
        <strain evidence="9 10">3Y2</strain>
    </source>
</reference>
<keyword evidence="5 9" id="KW-0378">Hydrolase</keyword>
<keyword evidence="3" id="KW-0479">Metal-binding</keyword>
<keyword evidence="10" id="KW-1185">Reference proteome</keyword>
<dbReference type="Pfam" id="PF07519">
    <property type="entry name" value="Tannase"/>
    <property type="match status" value="1"/>
</dbReference>
<dbReference type="PANTHER" id="PTHR33938:SF15">
    <property type="entry name" value="FERULOYL ESTERASE B-RELATED"/>
    <property type="match status" value="1"/>
</dbReference>
<keyword evidence="4 8" id="KW-0732">Signal</keyword>
<name>A0A941BEB8_9BURK</name>
<comment type="caution">
    <text evidence="9">The sequence shown here is derived from an EMBL/GenBank/DDBJ whole genome shotgun (WGS) entry which is preliminary data.</text>
</comment>
<keyword evidence="2" id="KW-0719">Serine esterase</keyword>
<keyword evidence="7" id="KW-1015">Disulfide bond</keyword>